<proteinExistence type="predicted"/>
<feature type="region of interest" description="Disordered" evidence="1">
    <location>
        <begin position="1"/>
        <end position="124"/>
    </location>
</feature>
<organism evidence="2 3">
    <name type="scientific">Skeletonema marinoi</name>
    <dbReference type="NCBI Taxonomy" id="267567"/>
    <lineage>
        <taxon>Eukaryota</taxon>
        <taxon>Sar</taxon>
        <taxon>Stramenopiles</taxon>
        <taxon>Ochrophyta</taxon>
        <taxon>Bacillariophyta</taxon>
        <taxon>Coscinodiscophyceae</taxon>
        <taxon>Thalassiosirophycidae</taxon>
        <taxon>Thalassiosirales</taxon>
        <taxon>Skeletonemataceae</taxon>
        <taxon>Skeletonema</taxon>
        <taxon>Skeletonema marinoi-dohrnii complex</taxon>
    </lineage>
</organism>
<evidence type="ECO:0000256" key="1">
    <source>
        <dbReference type="SAM" id="MobiDB-lite"/>
    </source>
</evidence>
<feature type="region of interest" description="Disordered" evidence="1">
    <location>
        <begin position="140"/>
        <end position="182"/>
    </location>
</feature>
<reference evidence="2" key="1">
    <citation type="submission" date="2023-06" db="EMBL/GenBank/DDBJ databases">
        <title>Survivors Of The Sea: Transcriptome response of Skeletonema marinoi to long-term dormancy.</title>
        <authorList>
            <person name="Pinder M.I.M."/>
            <person name="Kourtchenko O."/>
            <person name="Robertson E.K."/>
            <person name="Larsson T."/>
            <person name="Maumus F."/>
            <person name="Osuna-Cruz C.M."/>
            <person name="Vancaester E."/>
            <person name="Stenow R."/>
            <person name="Vandepoele K."/>
            <person name="Ploug H."/>
            <person name="Bruchert V."/>
            <person name="Godhe A."/>
            <person name="Topel M."/>
        </authorList>
    </citation>
    <scope>NUCLEOTIDE SEQUENCE</scope>
    <source>
        <strain evidence="2">R05AC</strain>
    </source>
</reference>
<evidence type="ECO:0000313" key="2">
    <source>
        <dbReference type="EMBL" id="KAK1738514.1"/>
    </source>
</evidence>
<keyword evidence="3" id="KW-1185">Reference proteome</keyword>
<evidence type="ECO:0000313" key="3">
    <source>
        <dbReference type="Proteomes" id="UP001224775"/>
    </source>
</evidence>
<feature type="compositionally biased region" description="Basic residues" evidence="1">
    <location>
        <begin position="50"/>
        <end position="60"/>
    </location>
</feature>
<feature type="compositionally biased region" description="Low complexity" evidence="1">
    <location>
        <begin position="147"/>
        <end position="158"/>
    </location>
</feature>
<feature type="compositionally biased region" description="Low complexity" evidence="1">
    <location>
        <begin position="37"/>
        <end position="49"/>
    </location>
</feature>
<dbReference type="EMBL" id="JATAAI010000020">
    <property type="protein sequence ID" value="KAK1738514.1"/>
    <property type="molecule type" value="Genomic_DNA"/>
</dbReference>
<feature type="compositionally biased region" description="Basic and acidic residues" evidence="1">
    <location>
        <begin position="1"/>
        <end position="10"/>
    </location>
</feature>
<sequence>MGPRLDDSSAHSEVSGGRSSSSRSKSKRTQLLHQHKSASTSAIDTSSSSRKSKSKSKSNRRQSIDNSTSSGSRSSSSRRLKEKSSQQQQTKELLVKQKHRRGSLDSCINDYRKSTTSHQRVGTNDRMDRGVILEKLDGGISPTLRQSTNSTTSRFSTNPYRRPSQDLPTPTRSNNTINTNNNKAPSVVVHACDDKGRCIFHPHIQLRKKSIMGLMGGWKDILHVCPDCEKQELQELLLREKEEITKLELMLGRLDQHDVEYLNDDGVDDDGNYLPFSSAAGPANSSVGREEHLGGQKVVQITFGEGCRLPVMKRRSSV</sequence>
<feature type="compositionally biased region" description="Basic residues" evidence="1">
    <location>
        <begin position="24"/>
        <end position="36"/>
    </location>
</feature>
<gene>
    <name evidence="2" type="ORF">QTG54_010544</name>
</gene>
<comment type="caution">
    <text evidence="2">The sequence shown here is derived from an EMBL/GenBank/DDBJ whole genome shotgun (WGS) entry which is preliminary data.</text>
</comment>
<dbReference type="AlphaFoldDB" id="A0AAD8Y3R3"/>
<dbReference type="Proteomes" id="UP001224775">
    <property type="component" value="Unassembled WGS sequence"/>
</dbReference>
<accession>A0AAD8Y3R3</accession>
<name>A0AAD8Y3R3_9STRA</name>
<protein>
    <submittedName>
        <fullName evidence="2">Uncharacterized protein</fullName>
    </submittedName>
</protein>